<dbReference type="KEGG" id="mpd:MCP_1199"/>
<dbReference type="Proteomes" id="UP000001882">
    <property type="component" value="Chromosome"/>
</dbReference>
<keyword evidence="1" id="KW-1133">Transmembrane helix</keyword>
<dbReference type="InterPro" id="IPR011991">
    <property type="entry name" value="ArsR-like_HTH"/>
</dbReference>
<dbReference type="InParanoid" id="D1YXU9"/>
<dbReference type="InterPro" id="IPR036388">
    <property type="entry name" value="WH-like_DNA-bd_sf"/>
</dbReference>
<dbReference type="eggNOG" id="arCOG02611">
    <property type="taxonomic scope" value="Archaea"/>
</dbReference>
<evidence type="ECO:0000313" key="2">
    <source>
        <dbReference type="EMBL" id="BAI61271.1"/>
    </source>
</evidence>
<organism evidence="2 3">
    <name type="scientific">Methanocella paludicola (strain DSM 17711 / JCM 13418 / NBRC 101707 / SANAE)</name>
    <dbReference type="NCBI Taxonomy" id="304371"/>
    <lineage>
        <taxon>Archaea</taxon>
        <taxon>Methanobacteriati</taxon>
        <taxon>Methanobacteriota</taxon>
        <taxon>Stenosarchaea group</taxon>
        <taxon>Methanomicrobia</taxon>
        <taxon>Methanocellales</taxon>
        <taxon>Methanocellaceae</taxon>
        <taxon>Methanocella</taxon>
    </lineage>
</organism>
<dbReference type="OrthoDB" id="28610at2157"/>
<evidence type="ECO:0008006" key="4">
    <source>
        <dbReference type="Google" id="ProtNLM"/>
    </source>
</evidence>
<dbReference type="PANTHER" id="PTHR36216">
    <property type="entry name" value="TRANSCRIPTIONAL REGULATOR, TRMB"/>
    <property type="match status" value="1"/>
</dbReference>
<name>D1YXU9_METPS</name>
<dbReference type="Pfam" id="PF13412">
    <property type="entry name" value="HTH_24"/>
    <property type="match status" value="2"/>
</dbReference>
<dbReference type="STRING" id="304371.MCP_1199"/>
<protein>
    <recommendedName>
        <fullName evidence="4">HTH arsR-type domain-containing protein</fullName>
    </recommendedName>
</protein>
<keyword evidence="1" id="KW-0472">Membrane</keyword>
<keyword evidence="3" id="KW-1185">Reference proteome</keyword>
<dbReference type="PANTHER" id="PTHR36216:SF1">
    <property type="entry name" value="HTH ARSR-TYPE DOMAIN-CONTAINING PROTEIN"/>
    <property type="match status" value="1"/>
</dbReference>
<gene>
    <name evidence="2" type="ordered locus">MCP_1199</name>
</gene>
<keyword evidence="1" id="KW-0812">Transmembrane</keyword>
<accession>D1YXU9</accession>
<evidence type="ECO:0000313" key="3">
    <source>
        <dbReference type="Proteomes" id="UP000001882"/>
    </source>
</evidence>
<dbReference type="Gene3D" id="1.10.10.10">
    <property type="entry name" value="Winged helix-like DNA-binding domain superfamily/Winged helix DNA-binding domain"/>
    <property type="match status" value="2"/>
</dbReference>
<dbReference type="EMBL" id="AP011532">
    <property type="protein sequence ID" value="BAI61271.1"/>
    <property type="molecule type" value="Genomic_DNA"/>
</dbReference>
<dbReference type="SUPFAM" id="SSF46785">
    <property type="entry name" value="Winged helix' DNA-binding domain"/>
    <property type="match status" value="2"/>
</dbReference>
<sequence length="241" mass="26794">MRLNMKILIVAVILLSALLLVSPLFLQATVGTGGYVVTPGSGIPAGVKATDAAAVSFWDLPLWIQVAGALDGILIAIGLMNAAPFVIGKIQNVLDNRNRLNIFNYVANNPGCTPSEISTRQNMKNGTVKYHVQMLESQGKIILKRMGKYTRIFNTSKANTEQEKTVLAYIKNDTSRNILWAILEEPGVTNQRLSERFGLDKSSVHWHIERFLNDNLVTFEQDGRFKKYYVEPTVSKLLSNI</sequence>
<reference evidence="3" key="3">
    <citation type="journal article" date="2011" name="PLoS ONE">
        <title>Genome sequence of a mesophilic hydrogenotrophic methanogen Methanocella paludicola, the first cultivated representative of the order Methanocellales.</title>
        <authorList>
            <person name="Sakai S."/>
            <person name="Takaki Y."/>
            <person name="Shimamura S."/>
            <person name="Sekine M."/>
            <person name="Tajima T."/>
            <person name="Kosugi H."/>
            <person name="Ichikawa N."/>
            <person name="Tasumi E."/>
            <person name="Hiraki A.T."/>
            <person name="Shimizu A."/>
            <person name="Kato Y."/>
            <person name="Nishiko R."/>
            <person name="Mori K."/>
            <person name="Fujita N."/>
            <person name="Imachi H."/>
            <person name="Takai K."/>
        </authorList>
    </citation>
    <scope>NUCLEOTIDE SEQUENCE [LARGE SCALE GENOMIC DNA]</scope>
    <source>
        <strain evidence="3">DSM 17711 / JCM 13418 / NBRC 101707 / SANAE</strain>
    </source>
</reference>
<dbReference type="InterPro" id="IPR036390">
    <property type="entry name" value="WH_DNA-bd_sf"/>
</dbReference>
<dbReference type="AlphaFoldDB" id="D1YXU9"/>
<reference evidence="2 3" key="2">
    <citation type="journal article" date="2008" name="Int. J. Syst. Evol. Microbiol.">
        <title>Methanocella paludicola gen. nov., sp. nov., a methane-producing archaeon, the first isolate of the lineage 'Rice Cluster I', and proposal of the new archaeal order Methanocellales ord. nov.</title>
        <authorList>
            <person name="Sakai S."/>
            <person name="Imachi H."/>
            <person name="Hanada S."/>
            <person name="Ohashi A."/>
            <person name="Harada H."/>
            <person name="Kamagata Y."/>
        </authorList>
    </citation>
    <scope>NUCLEOTIDE SEQUENCE [LARGE SCALE GENOMIC DNA]</scope>
    <source>
        <strain evidence="3">DSM 17711 / JCM 13418 / NBRC 101707 / SANAE</strain>
    </source>
</reference>
<feature type="transmembrane region" description="Helical" evidence="1">
    <location>
        <begin position="62"/>
        <end position="87"/>
    </location>
</feature>
<evidence type="ECO:0000256" key="1">
    <source>
        <dbReference type="SAM" id="Phobius"/>
    </source>
</evidence>
<reference evidence="2 3" key="1">
    <citation type="journal article" date="2007" name="Appl. Environ. Microbiol.">
        <title>Isolation of key methanogens for global methane emission from rice paddy fields: a novel isolate affiliated with the clone cluster rice cluster I.</title>
        <authorList>
            <person name="Sakai S."/>
            <person name="Imachi H."/>
            <person name="Sekiguchi Y."/>
            <person name="Ohashi A."/>
            <person name="Harada H."/>
            <person name="Kamagata Y."/>
        </authorList>
    </citation>
    <scope>NUCLEOTIDE SEQUENCE [LARGE SCALE GENOMIC DNA]</scope>
    <source>
        <strain evidence="3">DSM 17711 / JCM 13418 / NBRC 101707 / SANAE</strain>
    </source>
</reference>
<dbReference type="CDD" id="cd00090">
    <property type="entry name" value="HTH_ARSR"/>
    <property type="match status" value="2"/>
</dbReference>
<proteinExistence type="predicted"/>